<feature type="transmembrane region" description="Helical" evidence="8">
    <location>
        <begin position="183"/>
        <end position="199"/>
    </location>
</feature>
<feature type="compositionally biased region" description="Pro residues" evidence="9">
    <location>
        <begin position="549"/>
        <end position="558"/>
    </location>
</feature>
<evidence type="ECO:0000256" key="4">
    <source>
        <dbReference type="ARBA" id="ARBA00022692"/>
    </source>
</evidence>
<accession>A0ABM1AEY3</accession>
<comment type="similarity">
    <text evidence="8">Belongs to the glycosyltransferase 22 family.</text>
</comment>
<feature type="transmembrane region" description="Helical" evidence="8">
    <location>
        <begin position="130"/>
        <end position="147"/>
    </location>
</feature>
<feature type="compositionally biased region" description="Low complexity" evidence="9">
    <location>
        <begin position="328"/>
        <end position="367"/>
    </location>
</feature>
<evidence type="ECO:0000313" key="10">
    <source>
        <dbReference type="Proteomes" id="UP000694888"/>
    </source>
</evidence>
<evidence type="ECO:0000313" key="11">
    <source>
        <dbReference type="RefSeq" id="XP_012946382.2"/>
    </source>
</evidence>
<dbReference type="RefSeq" id="XP_012946382.2">
    <property type="nucleotide sequence ID" value="XM_013090928.2"/>
</dbReference>
<evidence type="ECO:0000256" key="5">
    <source>
        <dbReference type="ARBA" id="ARBA00022824"/>
    </source>
</evidence>
<keyword evidence="2 8" id="KW-0328">Glycosyltransferase</keyword>
<proteinExistence type="inferred from homology"/>
<keyword evidence="4 8" id="KW-0812">Transmembrane</keyword>
<dbReference type="GeneID" id="101849821"/>
<keyword evidence="5 8" id="KW-0256">Endoplasmic reticulum</keyword>
<protein>
    <recommendedName>
        <fullName evidence="8">Mannosyltransferase</fullName>
        <ecNumber evidence="8">2.4.1.-</ecNumber>
    </recommendedName>
</protein>
<reference evidence="11" key="1">
    <citation type="submission" date="2025-08" db="UniProtKB">
        <authorList>
            <consortium name="RefSeq"/>
        </authorList>
    </citation>
    <scope>IDENTIFICATION</scope>
</reference>
<feature type="transmembrane region" description="Helical" evidence="8">
    <location>
        <begin position="153"/>
        <end position="171"/>
    </location>
</feature>
<feature type="region of interest" description="Disordered" evidence="9">
    <location>
        <begin position="524"/>
        <end position="560"/>
    </location>
</feature>
<feature type="compositionally biased region" description="Low complexity" evidence="9">
    <location>
        <begin position="231"/>
        <end position="246"/>
    </location>
</feature>
<name>A0ABM1AEY3_APLCA</name>
<organism evidence="10 11">
    <name type="scientific">Aplysia californica</name>
    <name type="common">California sea hare</name>
    <dbReference type="NCBI Taxonomy" id="6500"/>
    <lineage>
        <taxon>Eukaryota</taxon>
        <taxon>Metazoa</taxon>
        <taxon>Spiralia</taxon>
        <taxon>Lophotrochozoa</taxon>
        <taxon>Mollusca</taxon>
        <taxon>Gastropoda</taxon>
        <taxon>Heterobranchia</taxon>
        <taxon>Euthyneura</taxon>
        <taxon>Tectipleura</taxon>
        <taxon>Aplysiida</taxon>
        <taxon>Aplysioidea</taxon>
        <taxon>Aplysiidae</taxon>
        <taxon>Aplysia</taxon>
    </lineage>
</organism>
<feature type="compositionally biased region" description="Basic residues" evidence="9">
    <location>
        <begin position="8"/>
        <end position="24"/>
    </location>
</feature>
<evidence type="ECO:0000256" key="8">
    <source>
        <dbReference type="RuleBase" id="RU363075"/>
    </source>
</evidence>
<dbReference type="Pfam" id="PF03901">
    <property type="entry name" value="Glyco_transf_22"/>
    <property type="match status" value="1"/>
</dbReference>
<sequence length="935" mass="103428">MAKTKSTTNHHHRTAKVPHDRPRRGAVGSVARHTDSGGEPRFQSQLLPRYTPLAVWAVTLSFRVYYVTDRANWWMVHPDEVFQSMEVAHIETYGYGFRSYDVSPPEVGFNVSLYREAEVKAGMSALRSPIMPYCYVMMTSLLALLGLHPRPYMLWRIFHVFISSLLPISVYRHTSVLTGTRDVSCVAAILTSCSVYLTVWGTRCLLHSFLSPLSFLAASLITDLFSSSSPHSSQSQTSTSGAVTSQTGGGVVTSQTGGGVVTSQTGRWSDDSRPATPTSAARAGTGHSSHVTTRGHHVGVTFTSGSRTGGEGSSVEPGGNHTREHDSNSNNNSKDNDKNNNNSNNNNSNISLPSTTTTTTPNTTTTPPTRPQQQLLFPSEARPVLTGFLVFLTLYIRPDSLLLYSCHVTTLLSLGRRPSLLRHTPGVLLGVVLAGGVGVSADAVMYGTGVFSPVNWFNFNVVNKMSTLFGSMAASMYVQELCTKDLGTCLFLLLSLSFTLFSSFFPPPVNNTSTTSTTTTTTTFTTISTTTTTTSPSPSHNTKAKDSNPRPPPPPPPQNQLACVSRRVLLSWLSLLAVYSLNRHKELRFLHDVIVLIYIYVAIVIVDVTHYVTRHVTHYVTSDATRHATRHATHHVRAESWGQAVGRVLVVIFVLSQYRGFPWGEEEVRGWSYQKTSSVPHTNACLDFLSTRRDVTGVVLDSDLFMTGASSLLRHDVILLAQVRDGFYQFDPHSRRNSSSSSSSSPSSWLTYLRRPTHYTHNRFAPDGSFQTSAHEFTRVSDYYSGRNPGGVASAIFLEPRYNYLVLRADRKFVDFGFVQVFVSGDRRVLRRHSDVETEYRLRETASRIPAPHNTTLLLHEADVLYHMAEFSRAARRFLDALSLDQRLVDAYWPLRNCYVMLGQHKAAESVSALCDKLFGHVACTRPRSITSVTS</sequence>
<gene>
    <name evidence="11" type="primary">LOC101849821</name>
</gene>
<dbReference type="Proteomes" id="UP000694888">
    <property type="component" value="Unplaced"/>
</dbReference>
<evidence type="ECO:0000256" key="1">
    <source>
        <dbReference type="ARBA" id="ARBA00004477"/>
    </source>
</evidence>
<evidence type="ECO:0000256" key="3">
    <source>
        <dbReference type="ARBA" id="ARBA00022679"/>
    </source>
</evidence>
<keyword evidence="6 8" id="KW-1133">Transmembrane helix</keyword>
<dbReference type="InterPro" id="IPR005599">
    <property type="entry name" value="GPI_mannosylTrfase"/>
</dbReference>
<evidence type="ECO:0000256" key="9">
    <source>
        <dbReference type="SAM" id="MobiDB-lite"/>
    </source>
</evidence>
<dbReference type="InterPro" id="IPR011990">
    <property type="entry name" value="TPR-like_helical_dom_sf"/>
</dbReference>
<evidence type="ECO:0000256" key="6">
    <source>
        <dbReference type="ARBA" id="ARBA00022989"/>
    </source>
</evidence>
<feature type="compositionally biased region" description="Gly residues" evidence="9">
    <location>
        <begin position="247"/>
        <end position="260"/>
    </location>
</feature>
<comment type="subcellular location">
    <subcellularLocation>
        <location evidence="1 8">Endoplasmic reticulum membrane</location>
        <topology evidence="1 8">Multi-pass membrane protein</topology>
    </subcellularLocation>
</comment>
<dbReference type="SUPFAM" id="SSF48452">
    <property type="entry name" value="TPR-like"/>
    <property type="match status" value="1"/>
</dbReference>
<keyword evidence="3" id="KW-0808">Transferase</keyword>
<keyword evidence="10" id="KW-1185">Reference proteome</keyword>
<dbReference type="EC" id="2.4.1.-" evidence="8"/>
<evidence type="ECO:0000256" key="7">
    <source>
        <dbReference type="ARBA" id="ARBA00023136"/>
    </source>
</evidence>
<comment type="caution">
    <text evidence="8">Lacks conserved residue(s) required for the propagation of feature annotation.</text>
</comment>
<feature type="compositionally biased region" description="Low complexity" evidence="9">
    <location>
        <begin position="524"/>
        <end position="539"/>
    </location>
</feature>
<keyword evidence="7 8" id="KW-0472">Membrane</keyword>
<dbReference type="PANTHER" id="PTHR22760">
    <property type="entry name" value="GLYCOSYLTRANSFERASE"/>
    <property type="match status" value="1"/>
</dbReference>
<feature type="region of interest" description="Disordered" evidence="9">
    <location>
        <begin position="1"/>
        <end position="41"/>
    </location>
</feature>
<feature type="region of interest" description="Disordered" evidence="9">
    <location>
        <begin position="231"/>
        <end position="373"/>
    </location>
</feature>
<evidence type="ECO:0000256" key="2">
    <source>
        <dbReference type="ARBA" id="ARBA00022676"/>
    </source>
</evidence>